<dbReference type="EMBL" id="LR796628">
    <property type="protein sequence ID" value="CAB4156378.1"/>
    <property type="molecule type" value="Genomic_DNA"/>
</dbReference>
<evidence type="ECO:0000259" key="1">
    <source>
        <dbReference type="Pfam" id="PF09967"/>
    </source>
</evidence>
<name>A0A6J5QCB3_9CAUD</name>
<dbReference type="EMBL" id="LR797154">
    <property type="protein sequence ID" value="CAB4190274.1"/>
    <property type="molecule type" value="Genomic_DNA"/>
</dbReference>
<dbReference type="PANTHER" id="PTHR38730">
    <property type="entry name" value="SLL7028 PROTEIN"/>
    <property type="match status" value="1"/>
</dbReference>
<dbReference type="SUPFAM" id="SSF53300">
    <property type="entry name" value="vWA-like"/>
    <property type="match status" value="1"/>
</dbReference>
<gene>
    <name evidence="5" type="ORF">UFOVP1064_15</name>
    <name evidence="6" type="ORF">UFOVP1197_48</name>
    <name evidence="7" type="ORF">UFOVP1294_42</name>
    <name evidence="8" type="ORF">UFOVP1412_45</name>
    <name evidence="9" type="ORF">UFOVP1515_26</name>
    <name evidence="3" type="ORF">UFOVP659_60</name>
    <name evidence="4" type="ORF">UFOVP885_39</name>
</gene>
<dbReference type="InterPro" id="IPR018698">
    <property type="entry name" value="VWA-like_dom"/>
</dbReference>
<dbReference type="InterPro" id="IPR036465">
    <property type="entry name" value="vWFA_dom_sf"/>
</dbReference>
<dbReference type="InterPro" id="IPR025154">
    <property type="entry name" value="Put_metallopeptidase_dom"/>
</dbReference>
<evidence type="ECO:0000259" key="2">
    <source>
        <dbReference type="Pfam" id="PF13203"/>
    </source>
</evidence>
<evidence type="ECO:0000313" key="3">
    <source>
        <dbReference type="EMBL" id="CAB4156378.1"/>
    </source>
</evidence>
<dbReference type="EMBL" id="LR796846">
    <property type="protein sequence ID" value="CAB4169456.1"/>
    <property type="molecule type" value="Genomic_DNA"/>
</dbReference>
<dbReference type="PANTHER" id="PTHR38730:SF1">
    <property type="entry name" value="SLL7028 PROTEIN"/>
    <property type="match status" value="1"/>
</dbReference>
<evidence type="ECO:0000313" key="6">
    <source>
        <dbReference type="EMBL" id="CAB4190274.1"/>
    </source>
</evidence>
<evidence type="ECO:0000313" key="5">
    <source>
        <dbReference type="EMBL" id="CAB4181162.1"/>
    </source>
</evidence>
<reference evidence="5" key="1">
    <citation type="submission" date="2020-05" db="EMBL/GenBank/DDBJ databases">
        <authorList>
            <person name="Chiriac C."/>
            <person name="Salcher M."/>
            <person name="Ghai R."/>
            <person name="Kavagutti S V."/>
        </authorList>
    </citation>
    <scope>NUCLEOTIDE SEQUENCE</scope>
</reference>
<dbReference type="EMBL" id="LR797241">
    <property type="protein sequence ID" value="CAB4195840.1"/>
    <property type="molecule type" value="Genomic_DNA"/>
</dbReference>
<evidence type="ECO:0000313" key="4">
    <source>
        <dbReference type="EMBL" id="CAB4169456.1"/>
    </source>
</evidence>
<dbReference type="EMBL" id="LR797365">
    <property type="protein sequence ID" value="CAB4210763.1"/>
    <property type="molecule type" value="Genomic_DNA"/>
</dbReference>
<dbReference type="EMBL" id="LR798365">
    <property type="protein sequence ID" value="CAB5226717.1"/>
    <property type="molecule type" value="Genomic_DNA"/>
</dbReference>
<dbReference type="Pfam" id="PF13203">
    <property type="entry name" value="DUF2201_N"/>
    <property type="match status" value="1"/>
</dbReference>
<evidence type="ECO:0000313" key="7">
    <source>
        <dbReference type="EMBL" id="CAB4195840.1"/>
    </source>
</evidence>
<evidence type="ECO:0000313" key="9">
    <source>
        <dbReference type="EMBL" id="CAB5226717.1"/>
    </source>
</evidence>
<proteinExistence type="predicted"/>
<accession>A0A6J5QCB3</accession>
<dbReference type="EMBL" id="LR797015">
    <property type="protein sequence ID" value="CAB4181162.1"/>
    <property type="molecule type" value="Genomic_DNA"/>
</dbReference>
<sequence>MFMQNTITLEQRIQKSAVAIMAHPKWSALAGVIMIGKRGVSDTCPTAYTDGVNVMFGRAFFTDMPDAELRFVDVHEQFHKMYRHLTTWAWMWKIDKQLANMACDYVINCKIYDASAGDGFLVMPKKGLLDFKYRGMDAAQVFNLLRKDQEGGKGKGQGQGEGFDEHDWEAAEEMTDAEKRELAQDIDEAIRQGALVAGKMGSGGERIVGELLEPQVDWREALRDFITTTCAGKDYSTWTKPNRRFVGAGIYMPSGITERVGELVLAIDTSGSTYAPGVLDAFMAEAKSLCGTVKPDVLHIIYWDTKVCHAERYEADQLENLLSTTKPKGGGGTHIPCVPEYMAEQGIIPQAVVVLTDGYLGGVWGTWSCPVLWCVLDNKSANPSVGQTVHIKSHDM</sequence>
<feature type="domain" description="VWA-like" evidence="1">
    <location>
        <begin position="263"/>
        <end position="391"/>
    </location>
</feature>
<feature type="domain" description="Putative metallopeptidase" evidence="2">
    <location>
        <begin position="16"/>
        <end position="254"/>
    </location>
</feature>
<protein>
    <submittedName>
        <fullName evidence="5">VWFA domain containing protein</fullName>
    </submittedName>
</protein>
<dbReference type="Pfam" id="PF09967">
    <property type="entry name" value="DUF2201"/>
    <property type="match status" value="1"/>
</dbReference>
<organism evidence="5">
    <name type="scientific">uncultured Caudovirales phage</name>
    <dbReference type="NCBI Taxonomy" id="2100421"/>
    <lineage>
        <taxon>Viruses</taxon>
        <taxon>Duplodnaviria</taxon>
        <taxon>Heunggongvirae</taxon>
        <taxon>Uroviricota</taxon>
        <taxon>Caudoviricetes</taxon>
        <taxon>Peduoviridae</taxon>
        <taxon>Maltschvirus</taxon>
        <taxon>Maltschvirus maltsch</taxon>
    </lineage>
</organism>
<evidence type="ECO:0000313" key="8">
    <source>
        <dbReference type="EMBL" id="CAB4210763.1"/>
    </source>
</evidence>